<evidence type="ECO:0000313" key="3">
    <source>
        <dbReference type="Proteomes" id="UP001336015"/>
    </source>
</evidence>
<dbReference type="RefSeq" id="WP_020302870.1">
    <property type="nucleotide sequence ID" value="NZ_CAJFCM010000001.1"/>
</dbReference>
<accession>A0ABU6BUK9</accession>
<keyword evidence="3" id="KW-1185">Reference proteome</keyword>
<name>A0ABU6BUK9_9PSED</name>
<reference evidence="2 3" key="1">
    <citation type="journal article" date="2023" name="Int J Dairy Technol">
        <title>Genome based analysis of Pseudomonas paracarnis RQ057, a strain responsible for blue discoloration spoilage in processed cheese.</title>
        <authorList>
            <person name="Rodrigues Rd.S."/>
            <person name="Machado S.G."/>
            <person name="de Carvalho A.F."/>
            <person name="Nero L.A."/>
        </authorList>
    </citation>
    <scope>NUCLEOTIDE SEQUENCE [LARGE SCALE GENOMIC DNA]</scope>
    <source>
        <strain evidence="2 3">RQ057</strain>
    </source>
</reference>
<comment type="caution">
    <text evidence="2">The sequence shown here is derived from an EMBL/GenBank/DDBJ whole genome shotgun (WGS) entry which is preliminary data.</text>
</comment>
<evidence type="ECO:0000313" key="2">
    <source>
        <dbReference type="EMBL" id="MEB3784008.1"/>
    </source>
</evidence>
<gene>
    <name evidence="2" type="ORF">LLW09_15810</name>
</gene>
<protein>
    <submittedName>
        <fullName evidence="2">Immunity 63 family protein</fullName>
    </submittedName>
</protein>
<evidence type="ECO:0000259" key="1">
    <source>
        <dbReference type="Pfam" id="PF15599"/>
    </source>
</evidence>
<dbReference type="Pfam" id="PF15599">
    <property type="entry name" value="Imm63"/>
    <property type="match status" value="1"/>
</dbReference>
<dbReference type="GeneID" id="99643184"/>
<sequence>MVSNFGELQKTVSLIGAKLGAPKSMLLVRESSPEDGTPHVEFKSEGFEYVSSERGYEIFRKHTHSLDELLFWIISRVAFNMAVDYELSHRAAGKDSRIMIFEKYLSELSRINKEWGKKASDEIEAVLLAAPFSDS</sequence>
<dbReference type="Proteomes" id="UP001336015">
    <property type="component" value="Unassembled WGS sequence"/>
</dbReference>
<dbReference type="EMBL" id="JAJGWQ010000009">
    <property type="protein sequence ID" value="MEB3784008.1"/>
    <property type="molecule type" value="Genomic_DNA"/>
</dbReference>
<organism evidence="2 3">
    <name type="scientific">Pseudomonas paracarnis</name>
    <dbReference type="NCBI Taxonomy" id="2750625"/>
    <lineage>
        <taxon>Bacteria</taxon>
        <taxon>Pseudomonadati</taxon>
        <taxon>Pseudomonadota</taxon>
        <taxon>Gammaproteobacteria</taxon>
        <taxon>Pseudomonadales</taxon>
        <taxon>Pseudomonadaceae</taxon>
        <taxon>Pseudomonas</taxon>
    </lineage>
</organism>
<dbReference type="InterPro" id="IPR028952">
    <property type="entry name" value="Imm63"/>
</dbReference>
<feature type="domain" description="Immunity protein 63" evidence="1">
    <location>
        <begin position="46"/>
        <end position="124"/>
    </location>
</feature>
<proteinExistence type="predicted"/>